<accession>A0A815Y3L7</accession>
<comment type="caution">
    <text evidence="2">The sequence shown here is derived from an EMBL/GenBank/DDBJ whole genome shotgun (WGS) entry which is preliminary data.</text>
</comment>
<dbReference type="Proteomes" id="UP000663852">
    <property type="component" value="Unassembled WGS sequence"/>
</dbReference>
<evidence type="ECO:0000313" key="3">
    <source>
        <dbReference type="Proteomes" id="UP000663852"/>
    </source>
</evidence>
<sequence>NVTDDRSGDNTDKADNVGIIPPLDAVSRDES</sequence>
<gene>
    <name evidence="2" type="ORF">EDS130_LOCUS46774</name>
</gene>
<feature type="compositionally biased region" description="Basic and acidic residues" evidence="1">
    <location>
        <begin position="1"/>
        <end position="15"/>
    </location>
</feature>
<reference evidence="2" key="1">
    <citation type="submission" date="2021-02" db="EMBL/GenBank/DDBJ databases">
        <authorList>
            <person name="Nowell W R."/>
        </authorList>
    </citation>
    <scope>NUCLEOTIDE SEQUENCE</scope>
</reference>
<dbReference type="EMBL" id="CAJNOJ010003627">
    <property type="protein sequence ID" value="CAF1564924.1"/>
    <property type="molecule type" value="Genomic_DNA"/>
</dbReference>
<evidence type="ECO:0000256" key="1">
    <source>
        <dbReference type="SAM" id="MobiDB-lite"/>
    </source>
</evidence>
<protein>
    <submittedName>
        <fullName evidence="2">Uncharacterized protein</fullName>
    </submittedName>
</protein>
<evidence type="ECO:0000313" key="2">
    <source>
        <dbReference type="EMBL" id="CAF1564924.1"/>
    </source>
</evidence>
<organism evidence="2 3">
    <name type="scientific">Adineta ricciae</name>
    <name type="common">Rotifer</name>
    <dbReference type="NCBI Taxonomy" id="249248"/>
    <lineage>
        <taxon>Eukaryota</taxon>
        <taxon>Metazoa</taxon>
        <taxon>Spiralia</taxon>
        <taxon>Gnathifera</taxon>
        <taxon>Rotifera</taxon>
        <taxon>Eurotatoria</taxon>
        <taxon>Bdelloidea</taxon>
        <taxon>Adinetida</taxon>
        <taxon>Adinetidae</taxon>
        <taxon>Adineta</taxon>
    </lineage>
</organism>
<dbReference type="AlphaFoldDB" id="A0A815Y3L7"/>
<proteinExistence type="predicted"/>
<feature type="region of interest" description="Disordered" evidence="1">
    <location>
        <begin position="1"/>
        <end position="31"/>
    </location>
</feature>
<name>A0A815Y3L7_ADIRI</name>
<feature type="non-terminal residue" evidence="2">
    <location>
        <position position="1"/>
    </location>
</feature>